<keyword evidence="2" id="KW-1185">Reference proteome</keyword>
<gene>
    <name evidence="1" type="ORF">V6N11_024879</name>
</gene>
<organism evidence="1 2">
    <name type="scientific">Hibiscus sabdariffa</name>
    <name type="common">roselle</name>
    <dbReference type="NCBI Taxonomy" id="183260"/>
    <lineage>
        <taxon>Eukaryota</taxon>
        <taxon>Viridiplantae</taxon>
        <taxon>Streptophyta</taxon>
        <taxon>Embryophyta</taxon>
        <taxon>Tracheophyta</taxon>
        <taxon>Spermatophyta</taxon>
        <taxon>Magnoliopsida</taxon>
        <taxon>eudicotyledons</taxon>
        <taxon>Gunneridae</taxon>
        <taxon>Pentapetalae</taxon>
        <taxon>rosids</taxon>
        <taxon>malvids</taxon>
        <taxon>Malvales</taxon>
        <taxon>Malvaceae</taxon>
        <taxon>Malvoideae</taxon>
        <taxon>Hibiscus</taxon>
    </lineage>
</organism>
<comment type="caution">
    <text evidence="1">The sequence shown here is derived from an EMBL/GenBank/DDBJ whole genome shotgun (WGS) entry which is preliminary data.</text>
</comment>
<reference evidence="1 2" key="1">
    <citation type="journal article" date="2024" name="G3 (Bethesda)">
        <title>Genome assembly of Hibiscus sabdariffa L. provides insights into metabolisms of medicinal natural products.</title>
        <authorList>
            <person name="Kim T."/>
        </authorList>
    </citation>
    <scope>NUCLEOTIDE SEQUENCE [LARGE SCALE GENOMIC DNA]</scope>
    <source>
        <strain evidence="1">TK-2024</strain>
        <tissue evidence="1">Old leaves</tissue>
    </source>
</reference>
<accession>A0ABR2QNC6</accession>
<evidence type="ECO:0000313" key="1">
    <source>
        <dbReference type="EMBL" id="KAK9002193.1"/>
    </source>
</evidence>
<sequence length="84" mass="9825">MMMKKYVEGGFGAPKPKAMIRWVRKLHIEDNSFPFIKEAEKGNNLVEEQVTVRKAILLDTDLARAKLLQWRLMRGQLKIEIDIK</sequence>
<dbReference type="EMBL" id="JBBPBN010000035">
    <property type="protein sequence ID" value="KAK9002193.1"/>
    <property type="molecule type" value="Genomic_DNA"/>
</dbReference>
<name>A0ABR2QNC6_9ROSI</name>
<dbReference type="Proteomes" id="UP001396334">
    <property type="component" value="Unassembled WGS sequence"/>
</dbReference>
<proteinExistence type="predicted"/>
<evidence type="ECO:0000313" key="2">
    <source>
        <dbReference type="Proteomes" id="UP001396334"/>
    </source>
</evidence>
<protein>
    <submittedName>
        <fullName evidence="1">Uncharacterized protein</fullName>
    </submittedName>
</protein>